<sequence length="510" mass="61111">MDCNSIIYDAVHSTEYNQQNYDIYESLIIDIIIKNIENYIHIIKPTHTIFIAFDGVAPFAKMDQQRTRRCKNSFINNHYIKNNDMKWDTSAITPGTQFMNTLSKRIQYKFKHAEQNYNVSNIVISCSNEPGEGEHKLFDYLRKTPCLNENIALYGLDSDLIMLSIFHLQYCKNVYIFREAPEFLKHYFPITPDNDKNMPYFLDMKVLANSILTEMKCKANDYHRIYDYIFLCFFLGNDFLPHFPSMNIRTHGIQIILDIYKNHIGNRHDKFIIDKNFNIQWNSVNKIINELAKKEHELLTIEYDTRKKLGKRKFPTHTDKDIDEYFQNVPIIFRPDELYISPNESQWENRYYKTLIGGDVNETNIKNICTNYLEGLEWVFKYYSRGCPHWKWKYCFHYPPLLKDLCKYVPHFDTTFIHSKTTNSNKPFTPFIDSVQLSYVLPFNNLDLLPTKINNFLTSNYKHLYDDRIQFQWAFCRYFWEAHPLLPEISLELLEQWDIQFRMHFDNIKA</sequence>
<evidence type="ECO:0000256" key="3">
    <source>
        <dbReference type="ARBA" id="ARBA00022839"/>
    </source>
</evidence>
<name>A0A6C0J4E4_9ZZZZ</name>
<dbReference type="InterPro" id="IPR027073">
    <property type="entry name" value="5_3_exoribonuclease"/>
</dbReference>
<dbReference type="InterPro" id="IPR004859">
    <property type="entry name" value="Xrn1_N"/>
</dbReference>
<keyword evidence="1" id="KW-0540">Nuclease</keyword>
<dbReference type="Pfam" id="PF17846">
    <property type="entry name" value="XRN_M"/>
    <property type="match status" value="2"/>
</dbReference>
<organism evidence="6">
    <name type="scientific">viral metagenome</name>
    <dbReference type="NCBI Taxonomy" id="1070528"/>
    <lineage>
        <taxon>unclassified sequences</taxon>
        <taxon>metagenomes</taxon>
        <taxon>organismal metagenomes</taxon>
    </lineage>
</organism>
<proteinExistence type="predicted"/>
<dbReference type="GO" id="GO:0005634">
    <property type="term" value="C:nucleus"/>
    <property type="evidence" value="ECO:0007669"/>
    <property type="project" value="TreeGrafter"/>
</dbReference>
<dbReference type="Gene3D" id="3.40.50.12390">
    <property type="match status" value="2"/>
</dbReference>
<dbReference type="AlphaFoldDB" id="A0A6C0J4E4"/>
<dbReference type="InterPro" id="IPR041412">
    <property type="entry name" value="Xrn1_helical"/>
</dbReference>
<evidence type="ECO:0000256" key="1">
    <source>
        <dbReference type="ARBA" id="ARBA00022722"/>
    </source>
</evidence>
<evidence type="ECO:0000259" key="5">
    <source>
        <dbReference type="Pfam" id="PF17846"/>
    </source>
</evidence>
<evidence type="ECO:0000256" key="2">
    <source>
        <dbReference type="ARBA" id="ARBA00022801"/>
    </source>
</evidence>
<keyword evidence="2" id="KW-0378">Hydrolase</keyword>
<dbReference type="GO" id="GO:0003723">
    <property type="term" value="F:RNA binding"/>
    <property type="evidence" value="ECO:0007669"/>
    <property type="project" value="TreeGrafter"/>
</dbReference>
<dbReference type="GO" id="GO:0004534">
    <property type="term" value="F:5'-3' RNA exonuclease activity"/>
    <property type="evidence" value="ECO:0007669"/>
    <property type="project" value="TreeGrafter"/>
</dbReference>
<reference evidence="6" key="1">
    <citation type="journal article" date="2020" name="Nature">
        <title>Giant virus diversity and host interactions through global metagenomics.</title>
        <authorList>
            <person name="Schulz F."/>
            <person name="Roux S."/>
            <person name="Paez-Espino D."/>
            <person name="Jungbluth S."/>
            <person name="Walsh D.A."/>
            <person name="Denef V.J."/>
            <person name="McMahon K.D."/>
            <person name="Konstantinidis K.T."/>
            <person name="Eloe-Fadrosh E.A."/>
            <person name="Kyrpides N.C."/>
            <person name="Woyke T."/>
        </authorList>
    </citation>
    <scope>NUCLEOTIDE SEQUENCE</scope>
    <source>
        <strain evidence="6">GVMAG-M-3300025699-48</strain>
    </source>
</reference>
<accession>A0A6C0J4E4</accession>
<evidence type="ECO:0008006" key="7">
    <source>
        <dbReference type="Google" id="ProtNLM"/>
    </source>
</evidence>
<dbReference type="EMBL" id="MN740308">
    <property type="protein sequence ID" value="QHT99496.1"/>
    <property type="molecule type" value="Genomic_DNA"/>
</dbReference>
<evidence type="ECO:0000313" key="6">
    <source>
        <dbReference type="EMBL" id="QHT99496.1"/>
    </source>
</evidence>
<dbReference type="PANTHER" id="PTHR12341">
    <property type="entry name" value="5'-&gt;3' EXORIBONUCLEASE"/>
    <property type="match status" value="1"/>
</dbReference>
<keyword evidence="3" id="KW-0269">Exonuclease</keyword>
<dbReference type="PANTHER" id="PTHR12341:SF29">
    <property type="entry name" value="EXONUCLEASE XRNC, PUTATIVE-RELATED"/>
    <property type="match status" value="1"/>
</dbReference>
<evidence type="ECO:0000259" key="4">
    <source>
        <dbReference type="Pfam" id="PF03159"/>
    </source>
</evidence>
<protein>
    <recommendedName>
        <fullName evidence="7">Xrn1 N-terminal domain-containing protein</fullName>
    </recommendedName>
</protein>
<feature type="domain" description="Xrn1 helical" evidence="5">
    <location>
        <begin position="344"/>
        <end position="490"/>
    </location>
</feature>
<feature type="domain" description="Xrn1 helical" evidence="5">
    <location>
        <begin position="225"/>
        <end position="325"/>
    </location>
</feature>
<dbReference type="GO" id="GO:0000956">
    <property type="term" value="P:nuclear-transcribed mRNA catabolic process"/>
    <property type="evidence" value="ECO:0007669"/>
    <property type="project" value="TreeGrafter"/>
</dbReference>
<feature type="domain" description="Xrn1 N-terminal" evidence="4">
    <location>
        <begin position="1"/>
        <end position="179"/>
    </location>
</feature>
<dbReference type="Pfam" id="PF03159">
    <property type="entry name" value="XRN_N"/>
    <property type="match status" value="1"/>
</dbReference>